<dbReference type="EMBL" id="FNVB01000021">
    <property type="protein sequence ID" value="SEG98714.1"/>
    <property type="molecule type" value="Genomic_DNA"/>
</dbReference>
<evidence type="ECO:0000313" key="4">
    <source>
        <dbReference type="Proteomes" id="UP000236729"/>
    </source>
</evidence>
<dbReference type="EMBL" id="FOME01000003">
    <property type="protein sequence ID" value="SFD23514.1"/>
    <property type="molecule type" value="Genomic_DNA"/>
</dbReference>
<gene>
    <name evidence="1" type="ORF">SAMN02982929_07198</name>
    <name evidence="2" type="ORF">SAMN05216506_103170</name>
</gene>
<organism evidence="1 4">
    <name type="scientific">Saccharopolyspora kobensis</name>
    <dbReference type="NCBI Taxonomy" id="146035"/>
    <lineage>
        <taxon>Bacteria</taxon>
        <taxon>Bacillati</taxon>
        <taxon>Actinomycetota</taxon>
        <taxon>Actinomycetes</taxon>
        <taxon>Pseudonocardiales</taxon>
        <taxon>Pseudonocardiaceae</taxon>
        <taxon>Saccharopolyspora</taxon>
    </lineage>
</organism>
<dbReference type="AlphaFoldDB" id="A0A1H6EPU2"/>
<proteinExistence type="predicted"/>
<dbReference type="InterPro" id="IPR011604">
    <property type="entry name" value="PDDEXK-like_dom_sf"/>
</dbReference>
<keyword evidence="3" id="KW-1185">Reference proteome</keyword>
<accession>A0A1I1QN13</accession>
<evidence type="ECO:0000313" key="3">
    <source>
        <dbReference type="Proteomes" id="UP000199690"/>
    </source>
</evidence>
<protein>
    <recommendedName>
        <fullName evidence="5">PD-(D/E)XK nuclease superfamily protein</fullName>
    </recommendedName>
</protein>
<dbReference type="Gene3D" id="3.90.320.10">
    <property type="match status" value="1"/>
</dbReference>
<reference evidence="1" key="1">
    <citation type="submission" date="2016-10" db="EMBL/GenBank/DDBJ databases">
        <authorList>
            <person name="de Groot N.N."/>
        </authorList>
    </citation>
    <scope>NUCLEOTIDE SEQUENCE [LARGE SCALE GENOMIC DNA]</scope>
    <source>
        <strain evidence="1">ATCC 20501</strain>
    </source>
</reference>
<evidence type="ECO:0008006" key="5">
    <source>
        <dbReference type="Google" id="ProtNLM"/>
    </source>
</evidence>
<dbReference type="RefSeq" id="WP_093350593.1">
    <property type="nucleotide sequence ID" value="NZ_FNVB01000021.1"/>
</dbReference>
<evidence type="ECO:0000313" key="1">
    <source>
        <dbReference type="EMBL" id="SEG98714.1"/>
    </source>
</evidence>
<dbReference type="Proteomes" id="UP000236729">
    <property type="component" value="Unassembled WGS sequence"/>
</dbReference>
<name>A0A1H6EPU2_9PSEU</name>
<sequence>MASVKTKKDRQTDSRFYVREDREERVPGVTSVLNMIPKPFLTFWAAKVVAETALECLPEVTGLALKDKQGAIDFLKGAPRRSTSGAADTGTEVHNLFERIARGEQLGRVHPDYRPYVDGIHAFNDKYSPEYLFVEDTVWSDAHGYAGSFDAIVRIDGETVMLDAKTTRSGVHSEVAMQLSAYAYADHIIGQDGEVHDIPQIDAGAVLHLRPEGAKLVPARVDEETFEAFLVCRRMFDVVNTQMGTMVGKPVFDTTLEKSTGSQRRASR</sequence>
<accession>A0A1H6EPU2</accession>
<evidence type="ECO:0000313" key="2">
    <source>
        <dbReference type="EMBL" id="SFD23514.1"/>
    </source>
</evidence>
<dbReference type="Proteomes" id="UP000199690">
    <property type="component" value="Unassembled WGS sequence"/>
</dbReference>
<reference evidence="3 4" key="2">
    <citation type="submission" date="2016-10" db="EMBL/GenBank/DDBJ databases">
        <authorList>
            <person name="Varghese N."/>
            <person name="Submissions S."/>
        </authorList>
    </citation>
    <scope>NUCLEOTIDE SEQUENCE [LARGE SCALE GENOMIC DNA]</scope>
    <source>
        <strain evidence="4">ATCC 20501</strain>
        <strain evidence="2 3">CGMCC 4.3529</strain>
    </source>
</reference>
<dbReference type="SMR" id="A0A1H6EPU2"/>